<evidence type="ECO:0000259" key="9">
    <source>
        <dbReference type="Pfam" id="PF02517"/>
    </source>
</evidence>
<dbReference type="Proteomes" id="UP000325785">
    <property type="component" value="Chromosome"/>
</dbReference>
<evidence type="ECO:0000256" key="4">
    <source>
        <dbReference type="ARBA" id="ARBA00022692"/>
    </source>
</evidence>
<feature type="transmembrane region" description="Helical" evidence="8">
    <location>
        <begin position="110"/>
        <end position="135"/>
    </location>
</feature>
<evidence type="ECO:0000256" key="2">
    <source>
        <dbReference type="ARBA" id="ARBA00022475"/>
    </source>
</evidence>
<feature type="transmembrane region" description="Helical" evidence="8">
    <location>
        <begin position="285"/>
        <end position="308"/>
    </location>
</feature>
<evidence type="ECO:0000313" key="10">
    <source>
        <dbReference type="EMBL" id="QEW26422.1"/>
    </source>
</evidence>
<evidence type="ECO:0000256" key="3">
    <source>
        <dbReference type="ARBA" id="ARBA00022670"/>
    </source>
</evidence>
<evidence type="ECO:0000256" key="6">
    <source>
        <dbReference type="ARBA" id="ARBA00022989"/>
    </source>
</evidence>
<evidence type="ECO:0000256" key="1">
    <source>
        <dbReference type="ARBA" id="ARBA00004651"/>
    </source>
</evidence>
<protein>
    <submittedName>
        <fullName evidence="10">Exosortase E/protease, VPEID-CTERM system</fullName>
    </submittedName>
</protein>
<dbReference type="Pfam" id="PF09721">
    <property type="entry name" value="Exosortase_EpsH"/>
    <property type="match status" value="1"/>
</dbReference>
<evidence type="ECO:0000256" key="7">
    <source>
        <dbReference type="ARBA" id="ARBA00023136"/>
    </source>
</evidence>
<dbReference type="KEGG" id="rid:RIdsm_02221"/>
<dbReference type="NCBIfam" id="TIGR03008">
    <property type="entry name" value="pepcterm_CAAX"/>
    <property type="match status" value="1"/>
</dbReference>
<keyword evidence="2" id="KW-1003">Cell membrane</keyword>
<dbReference type="GO" id="GO:0005886">
    <property type="term" value="C:plasma membrane"/>
    <property type="evidence" value="ECO:0007669"/>
    <property type="project" value="UniProtKB-SubCell"/>
</dbReference>
<comment type="subcellular location">
    <subcellularLocation>
        <location evidence="1">Cell membrane</location>
        <topology evidence="1">Multi-pass membrane protein</topology>
    </subcellularLocation>
</comment>
<keyword evidence="3 10" id="KW-0645">Protease</keyword>
<keyword evidence="7 8" id="KW-0472">Membrane</keyword>
<dbReference type="InterPro" id="IPR003675">
    <property type="entry name" value="Rce1/LyrA-like_dom"/>
</dbReference>
<keyword evidence="5" id="KW-0378">Hydrolase</keyword>
<dbReference type="GO" id="GO:0006508">
    <property type="term" value="P:proteolysis"/>
    <property type="evidence" value="ECO:0007669"/>
    <property type="project" value="UniProtKB-KW"/>
</dbReference>
<keyword evidence="6 8" id="KW-1133">Transmembrane helix</keyword>
<dbReference type="InterPro" id="IPR026392">
    <property type="entry name" value="Exo/Archaeosortase_dom"/>
</dbReference>
<dbReference type="InterPro" id="IPR019127">
    <property type="entry name" value="Exosortase"/>
</dbReference>
<name>A0A5P3AAT4_9RHOB</name>
<dbReference type="NCBIfam" id="TIGR04178">
    <property type="entry name" value="exo_archaeo"/>
    <property type="match status" value="1"/>
</dbReference>
<evidence type="ECO:0000256" key="5">
    <source>
        <dbReference type="ARBA" id="ARBA00022801"/>
    </source>
</evidence>
<dbReference type="Pfam" id="PF02517">
    <property type="entry name" value="Rce1-like"/>
    <property type="match status" value="1"/>
</dbReference>
<evidence type="ECO:0000256" key="8">
    <source>
        <dbReference type="SAM" id="Phobius"/>
    </source>
</evidence>
<feature type="transmembrane region" description="Helical" evidence="8">
    <location>
        <begin position="219"/>
        <end position="237"/>
    </location>
</feature>
<dbReference type="OrthoDB" id="8451928at2"/>
<feature type="transmembrane region" description="Helical" evidence="8">
    <location>
        <begin position="46"/>
        <end position="63"/>
    </location>
</feature>
<accession>A0A5P3AAT4</accession>
<dbReference type="EMBL" id="CP031598">
    <property type="protein sequence ID" value="QEW26422.1"/>
    <property type="molecule type" value="Genomic_DNA"/>
</dbReference>
<evidence type="ECO:0000313" key="11">
    <source>
        <dbReference type="Proteomes" id="UP000325785"/>
    </source>
</evidence>
<feature type="transmembrane region" description="Helical" evidence="8">
    <location>
        <begin position="147"/>
        <end position="172"/>
    </location>
</feature>
<dbReference type="InterPro" id="IPR026420">
    <property type="entry name" value="Exo_VPEID"/>
</dbReference>
<dbReference type="GO" id="GO:0080120">
    <property type="term" value="P:CAAX-box protein maturation"/>
    <property type="evidence" value="ECO:0007669"/>
    <property type="project" value="UniProtKB-ARBA"/>
</dbReference>
<keyword evidence="4 8" id="KW-0812">Transmembrane</keyword>
<feature type="transmembrane region" description="Helical" evidence="8">
    <location>
        <begin position="84"/>
        <end position="104"/>
    </location>
</feature>
<reference evidence="10 11" key="1">
    <citation type="submission" date="2018-08" db="EMBL/GenBank/DDBJ databases">
        <title>Genetic Globetrotter - A new plasmid hitch-hiking vast phylogenetic and geographic distances.</title>
        <authorList>
            <person name="Vollmers J."/>
            <person name="Petersen J."/>
        </authorList>
    </citation>
    <scope>NUCLEOTIDE SEQUENCE [LARGE SCALE GENOMIC DNA]</scope>
    <source>
        <strain evidence="10 11">DSM 26383</strain>
    </source>
</reference>
<feature type="transmembrane region" description="Helical" evidence="8">
    <location>
        <begin position="378"/>
        <end position="399"/>
    </location>
</feature>
<feature type="transmembrane region" description="Helical" evidence="8">
    <location>
        <begin position="329"/>
        <end position="349"/>
    </location>
</feature>
<feature type="transmembrane region" description="Helical" evidence="8">
    <location>
        <begin position="5"/>
        <end position="26"/>
    </location>
</feature>
<organism evidence="10 11">
    <name type="scientific">Roseovarius indicus</name>
    <dbReference type="NCBI Taxonomy" id="540747"/>
    <lineage>
        <taxon>Bacteria</taxon>
        <taxon>Pseudomonadati</taxon>
        <taxon>Pseudomonadota</taxon>
        <taxon>Alphaproteobacteria</taxon>
        <taxon>Rhodobacterales</taxon>
        <taxon>Roseobacteraceae</taxon>
        <taxon>Roseovarius</taxon>
    </lineage>
</organism>
<feature type="transmembrane region" description="Helical" evidence="8">
    <location>
        <begin position="419"/>
        <end position="442"/>
    </location>
</feature>
<sequence length="523" mass="56552">MPKRAIWICGLFAAEMVLIMLAFQVLASVECRLTPIEAACRGLRGAVVRAMCLGALIGVYLWAAPSARHGFARMARDRDGGKGWVLLHAAAFAAVFVPLFVIAPRDLNELFGYVFPVLTAGALTAMLAGLFWLAAPRDWQRWLQGRTGILLGIAILAFLLPDIANALGPLWYWDILTETTFQGVVLLMSLVTDDMVMAPPFQVIGTPDFLVSIADSCSGVEGFALITAFMGIYAWLFRDTLRMVRFWGVVLPVALALSWMLNIIRITLLILIGDRISPTLAQNGFHSFAGWLFFIALAFGVLVAASRITWLQKDTGHAAPGAPLSEDDAAVKIIPFIIFMVSGVFAQAFWPSPELAYPIQAALMFGALWWGRAVLVRYAAWPDTVAVLAGVGIGVGWLLMAPEPEPASQALMALSPLVFLLWATIRIAGTVLFVPVIEELFFRGYLQSRLDIGGWPGRAISIAVPTAAFAALHGRYLEAGIAGVIFALLVLRRGRLADAIAAHAVANALIAAVAAWRGDWGLI</sequence>
<feature type="domain" description="CAAX prenyl protease 2/Lysostaphin resistance protein A-like" evidence="9">
    <location>
        <begin position="422"/>
        <end position="509"/>
    </location>
</feature>
<dbReference type="GO" id="GO:0004175">
    <property type="term" value="F:endopeptidase activity"/>
    <property type="evidence" value="ECO:0007669"/>
    <property type="project" value="UniProtKB-ARBA"/>
</dbReference>
<dbReference type="InterPro" id="IPR014346">
    <property type="entry name" value="Prenyl_protease-related"/>
</dbReference>
<dbReference type="RefSeq" id="WP_074940618.1">
    <property type="nucleotide sequence ID" value="NZ_CP031598.1"/>
</dbReference>
<proteinExistence type="predicted"/>
<gene>
    <name evidence="10" type="ORF">RIdsm_02221</name>
</gene>
<dbReference type="AlphaFoldDB" id="A0A5P3AAT4"/>
<feature type="transmembrane region" description="Helical" evidence="8">
    <location>
        <begin position="249"/>
        <end position="273"/>
    </location>
</feature>
<dbReference type="NCBIfam" id="TIGR04162">
    <property type="entry name" value="exo_VPEID"/>
    <property type="match status" value="1"/>
</dbReference>